<protein>
    <submittedName>
        <fullName evidence="3">Acyl-CoA dehydrogenase family protein</fullName>
    </submittedName>
</protein>
<dbReference type="EMBL" id="JBHTIW010000005">
    <property type="protein sequence ID" value="MFD0920164.1"/>
    <property type="molecule type" value="Genomic_DNA"/>
</dbReference>
<evidence type="ECO:0000256" key="1">
    <source>
        <dbReference type="ARBA" id="ARBA00023002"/>
    </source>
</evidence>
<evidence type="ECO:0000313" key="3">
    <source>
        <dbReference type="EMBL" id="MFD0920164.1"/>
    </source>
</evidence>
<dbReference type="SUPFAM" id="SSF47203">
    <property type="entry name" value="Acyl-CoA dehydrogenase C-terminal domain-like"/>
    <property type="match status" value="1"/>
</dbReference>
<dbReference type="Gene3D" id="1.10.540.10">
    <property type="entry name" value="Acyl-CoA dehydrogenase/oxidase, N-terminal domain"/>
    <property type="match status" value="1"/>
</dbReference>
<dbReference type="Gene3D" id="1.20.140.10">
    <property type="entry name" value="Butyryl-CoA Dehydrogenase, subunit A, domain 3"/>
    <property type="match status" value="1"/>
</dbReference>
<dbReference type="PIRSF" id="PIRSF016578">
    <property type="entry name" value="HsaA"/>
    <property type="match status" value="1"/>
</dbReference>
<dbReference type="Pfam" id="PF08028">
    <property type="entry name" value="Acyl-CoA_dh_2"/>
    <property type="match status" value="1"/>
</dbReference>
<dbReference type="InterPro" id="IPR009100">
    <property type="entry name" value="AcylCoA_DH/oxidase_NM_dom_sf"/>
</dbReference>
<keyword evidence="1" id="KW-0560">Oxidoreductase</keyword>
<dbReference type="Gene3D" id="2.40.110.10">
    <property type="entry name" value="Butyryl-CoA Dehydrogenase, subunit A, domain 2"/>
    <property type="match status" value="1"/>
</dbReference>
<proteinExistence type="predicted"/>
<keyword evidence="4" id="KW-1185">Reference proteome</keyword>
<dbReference type="InterPro" id="IPR036250">
    <property type="entry name" value="AcylCo_DH-like_C"/>
</dbReference>
<dbReference type="RefSeq" id="WP_380757524.1">
    <property type="nucleotide sequence ID" value="NZ_JBHTIW010000005.1"/>
</dbReference>
<accession>A0ABW3FR21</accession>
<dbReference type="InterPro" id="IPR013107">
    <property type="entry name" value="Acyl-CoA_DH_C"/>
</dbReference>
<name>A0ABW3FR21_9PSEU</name>
<organism evidence="3 4">
    <name type="scientific">Saccharopolyspora rosea</name>
    <dbReference type="NCBI Taxonomy" id="524884"/>
    <lineage>
        <taxon>Bacteria</taxon>
        <taxon>Bacillati</taxon>
        <taxon>Actinomycetota</taxon>
        <taxon>Actinomycetes</taxon>
        <taxon>Pseudonocardiales</taxon>
        <taxon>Pseudonocardiaceae</taxon>
        <taxon>Saccharopolyspora</taxon>
    </lineage>
</organism>
<dbReference type="Proteomes" id="UP001597018">
    <property type="component" value="Unassembled WGS sequence"/>
</dbReference>
<dbReference type="SUPFAM" id="SSF56645">
    <property type="entry name" value="Acyl-CoA dehydrogenase NM domain-like"/>
    <property type="match status" value="1"/>
</dbReference>
<dbReference type="InterPro" id="IPR037069">
    <property type="entry name" value="AcylCoA_DH/ox_N_sf"/>
</dbReference>
<reference evidence="4" key="1">
    <citation type="journal article" date="2019" name="Int. J. Syst. Evol. Microbiol.">
        <title>The Global Catalogue of Microorganisms (GCM) 10K type strain sequencing project: providing services to taxonomists for standard genome sequencing and annotation.</title>
        <authorList>
            <consortium name="The Broad Institute Genomics Platform"/>
            <consortium name="The Broad Institute Genome Sequencing Center for Infectious Disease"/>
            <person name="Wu L."/>
            <person name="Ma J."/>
        </authorList>
    </citation>
    <scope>NUCLEOTIDE SEQUENCE [LARGE SCALE GENOMIC DNA]</scope>
    <source>
        <strain evidence="4">CCUG 56401</strain>
    </source>
</reference>
<feature type="domain" description="Acyl-CoA dehydrogenase C-terminal" evidence="2">
    <location>
        <begin position="240"/>
        <end position="371"/>
    </location>
</feature>
<dbReference type="PANTHER" id="PTHR43884:SF12">
    <property type="entry name" value="ISOVALERYL-COA DEHYDROGENASE, MITOCHONDRIAL-RELATED"/>
    <property type="match status" value="1"/>
</dbReference>
<evidence type="ECO:0000313" key="4">
    <source>
        <dbReference type="Proteomes" id="UP001597018"/>
    </source>
</evidence>
<evidence type="ECO:0000259" key="2">
    <source>
        <dbReference type="Pfam" id="PF08028"/>
    </source>
</evidence>
<dbReference type="InterPro" id="IPR046373">
    <property type="entry name" value="Acyl-CoA_Oxase/DH_mid-dom_sf"/>
</dbReference>
<gene>
    <name evidence="3" type="ORF">ACFQ16_10465</name>
</gene>
<dbReference type="PANTHER" id="PTHR43884">
    <property type="entry name" value="ACYL-COA DEHYDROGENASE"/>
    <property type="match status" value="1"/>
</dbReference>
<comment type="caution">
    <text evidence="3">The sequence shown here is derived from an EMBL/GenBank/DDBJ whole genome shotgun (WGS) entry which is preliminary data.</text>
</comment>
<sequence length="398" mass="41984">MNVSTAAGEVASLLQALRSLRPQLAENGARADREHADPGENMALLGDAGAARLLVPAEFGGLWEGWTFGGWGHFVKAMTEISAGDGPTGQNWGTTALVCREIFGARDALPERTRAEIARRVLDEGLRLVASNAEAGVAGRVTARAVRGGVVLSGTKSFNTNSGGGGLANVGCVLEGGPGGRHHVLVELSHPDVELHDDWDNMGQRGTCSQTVTYHDVFVPDGWHYAGVDPAPEFVGAVMLLHAALMQGIGDGALDAMVDYVRTLKRATLPEFATAAEDPLITRRIGEVSSRLAASRALLDATAETVAQLDNAGAEAVSQATVAAIRAKVACVEASLAAASTVHEVSGARSTSNRFRLDRFWRNARTFASHDPTDTKNVYIGRYETSGELPPISTLLRV</sequence>